<evidence type="ECO:0000256" key="4">
    <source>
        <dbReference type="ARBA" id="ARBA00022898"/>
    </source>
</evidence>
<comment type="caution">
    <text evidence="7">The sequence shown here is derived from an EMBL/GenBank/DDBJ whole genome shotgun (WGS) entry which is preliminary data.</text>
</comment>
<organism evidence="7 8">
    <name type="scientific">Paracoccus versutus</name>
    <name type="common">Thiobacillus versutus</name>
    <dbReference type="NCBI Taxonomy" id="34007"/>
    <lineage>
        <taxon>Bacteria</taxon>
        <taxon>Pseudomonadati</taxon>
        <taxon>Pseudomonadota</taxon>
        <taxon>Alphaproteobacteria</taxon>
        <taxon>Rhodobacterales</taxon>
        <taxon>Paracoccaceae</taxon>
        <taxon>Paracoccus</taxon>
    </lineage>
</organism>
<name>A0A3D9XA18_PARVE</name>
<dbReference type="CDD" id="cd00609">
    <property type="entry name" value="AAT_like"/>
    <property type="match status" value="1"/>
</dbReference>
<dbReference type="EMBL" id="QTUJ01000004">
    <property type="protein sequence ID" value="REF67314.1"/>
    <property type="molecule type" value="Genomic_DNA"/>
</dbReference>
<dbReference type="Pfam" id="PF00155">
    <property type="entry name" value="Aminotran_1_2"/>
    <property type="match status" value="1"/>
</dbReference>
<dbReference type="InterPro" id="IPR004839">
    <property type="entry name" value="Aminotransferase_I/II_large"/>
</dbReference>
<dbReference type="Gene3D" id="3.40.640.10">
    <property type="entry name" value="Type I PLP-dependent aspartate aminotransferase-like (Major domain)"/>
    <property type="match status" value="1"/>
</dbReference>
<dbReference type="InterPro" id="IPR015424">
    <property type="entry name" value="PyrdxlP-dep_Trfase"/>
</dbReference>
<sequence length="379" mass="39900">MRGGGVWGFCGAMTRFRFAPIPAALPATVPFTGPEALERRRGAPFRARLGANENGFGPSPQAVAAMARAAAEVWKYGDPDSHDLRHALAAHHGVGPENIMVGEGIDGLLGLLVRLMVAPGEVVVSSDGAYPTFNYHVAGFGGRLVKVPYRDDAEDPEALAAAAHRHGARLVYLANPDNPMGSWHPGRRIEAMLDALPETSLLVLDEAYAEFAPSDAIPRIDAEDGRVIRFRTFSKAHAMAGARIGYAIGPAELIAGFDRIRNHFGIGRIAQAGALAALGDADWLAHVLAETAAARARIAAIARENGLAALPSATNFVAIDCGRDGAFARALLEALAQEGIFVRMPGVAPMDRCIRVSCGPEPEMAALAEALPRALGALC</sequence>
<proteinExistence type="inferred from homology"/>
<dbReference type="GO" id="GO:0008483">
    <property type="term" value="F:transaminase activity"/>
    <property type="evidence" value="ECO:0007669"/>
    <property type="project" value="UniProtKB-KW"/>
</dbReference>
<dbReference type="SUPFAM" id="SSF53383">
    <property type="entry name" value="PLP-dependent transferases"/>
    <property type="match status" value="1"/>
</dbReference>
<dbReference type="InterPro" id="IPR050106">
    <property type="entry name" value="HistidinolP_aminotransfase"/>
</dbReference>
<gene>
    <name evidence="7" type="ORF">BDD41_4336</name>
</gene>
<protein>
    <submittedName>
        <fullName evidence="7">Histidinol-phosphate aminotransferase</fullName>
    </submittedName>
</protein>
<dbReference type="InterPro" id="IPR015422">
    <property type="entry name" value="PyrdxlP-dep_Trfase_small"/>
</dbReference>
<accession>A0A3D9XA18</accession>
<dbReference type="PANTHER" id="PTHR43643:SF3">
    <property type="entry name" value="HISTIDINOL-PHOSPHATE AMINOTRANSFERASE"/>
    <property type="match status" value="1"/>
</dbReference>
<evidence type="ECO:0000256" key="1">
    <source>
        <dbReference type="ARBA" id="ARBA00007970"/>
    </source>
</evidence>
<dbReference type="InterPro" id="IPR015421">
    <property type="entry name" value="PyrdxlP-dep_Trfase_major"/>
</dbReference>
<evidence type="ECO:0000313" key="7">
    <source>
        <dbReference type="EMBL" id="REF67314.1"/>
    </source>
</evidence>
<dbReference type="AlphaFoldDB" id="A0A3D9XA18"/>
<reference evidence="7 8" key="1">
    <citation type="submission" date="2018-08" db="EMBL/GenBank/DDBJ databases">
        <title>Genomic Encyclopedia of Archaeal and Bacterial Type Strains, Phase II (KMG-II): from individual species to whole genera.</title>
        <authorList>
            <person name="Goeker M."/>
        </authorList>
    </citation>
    <scope>NUCLEOTIDE SEQUENCE [LARGE SCALE GENOMIC DNA]</scope>
    <source>
        <strain evidence="7 8">DSM 17099</strain>
    </source>
</reference>
<evidence type="ECO:0000256" key="5">
    <source>
        <dbReference type="ARBA" id="ARBA00029440"/>
    </source>
</evidence>
<evidence type="ECO:0000256" key="2">
    <source>
        <dbReference type="ARBA" id="ARBA00022576"/>
    </source>
</evidence>
<feature type="domain" description="Aminotransferase class I/classII large" evidence="6">
    <location>
        <begin position="49"/>
        <end position="371"/>
    </location>
</feature>
<dbReference type="GO" id="GO:0030170">
    <property type="term" value="F:pyridoxal phosphate binding"/>
    <property type="evidence" value="ECO:0007669"/>
    <property type="project" value="InterPro"/>
</dbReference>
<dbReference type="NCBIfam" id="NF006014">
    <property type="entry name" value="PRK08153.1"/>
    <property type="match status" value="1"/>
</dbReference>
<keyword evidence="2 7" id="KW-0032">Aminotransferase</keyword>
<comment type="pathway">
    <text evidence="5">Amino-acid biosynthesis.</text>
</comment>
<evidence type="ECO:0000256" key="3">
    <source>
        <dbReference type="ARBA" id="ARBA00022679"/>
    </source>
</evidence>
<dbReference type="Gene3D" id="3.90.1150.10">
    <property type="entry name" value="Aspartate Aminotransferase, domain 1"/>
    <property type="match status" value="1"/>
</dbReference>
<keyword evidence="3 7" id="KW-0808">Transferase</keyword>
<comment type="similarity">
    <text evidence="1">Belongs to the class-II pyridoxal-phosphate-dependent aminotransferase family. Histidinol-phosphate aminotransferase subfamily.</text>
</comment>
<dbReference type="Proteomes" id="UP000256941">
    <property type="component" value="Unassembled WGS sequence"/>
</dbReference>
<dbReference type="PANTHER" id="PTHR43643">
    <property type="entry name" value="HISTIDINOL-PHOSPHATE AMINOTRANSFERASE 2"/>
    <property type="match status" value="1"/>
</dbReference>
<evidence type="ECO:0000259" key="6">
    <source>
        <dbReference type="Pfam" id="PF00155"/>
    </source>
</evidence>
<evidence type="ECO:0000313" key="8">
    <source>
        <dbReference type="Proteomes" id="UP000256941"/>
    </source>
</evidence>
<keyword evidence="4" id="KW-0663">Pyridoxal phosphate</keyword>